<dbReference type="PANTHER" id="PTHR31009">
    <property type="entry name" value="S-ADENOSYL-L-METHIONINE:CARBOXYL METHYLTRANSFERASE FAMILY PROTEIN"/>
    <property type="match status" value="1"/>
</dbReference>
<dbReference type="Gene3D" id="3.40.50.150">
    <property type="entry name" value="Vaccinia Virus protein VP39"/>
    <property type="match status" value="1"/>
</dbReference>
<evidence type="ECO:0000313" key="4">
    <source>
        <dbReference type="Proteomes" id="UP001231189"/>
    </source>
</evidence>
<dbReference type="InterPro" id="IPR029063">
    <property type="entry name" value="SAM-dependent_MTases_sf"/>
</dbReference>
<evidence type="ECO:0000256" key="2">
    <source>
        <dbReference type="ARBA" id="ARBA00022842"/>
    </source>
</evidence>
<organism evidence="3 4">
    <name type="scientific">Lolium multiflorum</name>
    <name type="common">Italian ryegrass</name>
    <name type="synonym">Lolium perenne subsp. multiflorum</name>
    <dbReference type="NCBI Taxonomy" id="4521"/>
    <lineage>
        <taxon>Eukaryota</taxon>
        <taxon>Viridiplantae</taxon>
        <taxon>Streptophyta</taxon>
        <taxon>Embryophyta</taxon>
        <taxon>Tracheophyta</taxon>
        <taxon>Spermatophyta</taxon>
        <taxon>Magnoliopsida</taxon>
        <taxon>Liliopsida</taxon>
        <taxon>Poales</taxon>
        <taxon>Poaceae</taxon>
        <taxon>BOP clade</taxon>
        <taxon>Pooideae</taxon>
        <taxon>Poodae</taxon>
        <taxon>Poeae</taxon>
        <taxon>Poeae Chloroplast Group 2 (Poeae type)</taxon>
        <taxon>Loliodinae</taxon>
        <taxon>Loliinae</taxon>
        <taxon>Lolium</taxon>
    </lineage>
</organism>
<dbReference type="InterPro" id="IPR005299">
    <property type="entry name" value="MeTrfase_7"/>
</dbReference>
<keyword evidence="2" id="KW-0460">Magnesium</keyword>
<accession>A0AAD8TIS0</accession>
<keyword evidence="1" id="KW-0479">Metal-binding</keyword>
<gene>
    <name evidence="3" type="ORF">QYE76_043310</name>
</gene>
<dbReference type="Proteomes" id="UP001231189">
    <property type="component" value="Unassembled WGS sequence"/>
</dbReference>
<dbReference type="EMBL" id="JAUUTY010000002">
    <property type="protein sequence ID" value="KAK1682462.1"/>
    <property type="molecule type" value="Genomic_DNA"/>
</dbReference>
<comment type="caution">
    <text evidence="3">The sequence shown here is derived from an EMBL/GenBank/DDBJ whole genome shotgun (WGS) entry which is preliminary data.</text>
</comment>
<sequence>MSLSAHRSTMVVADLGCSSGPNTLLFVSEVIGVIRANNRKSEDACAVDVQFFLNDLPGNDFKILFRSLEHYDNLRGGNEPPSYYIAGLPGSYYRKLFPRESVHLFHSSYALHWRSKVPEELSSRTHLNEDNIYIGKTSPPIVIKFFQEQFQQDFELFLTLRSRELVNGGRMLLTFLGRKSEEMLMHGEVGIVYELVAKSLRSLVLKEKLDSFNVPYYAPSVKEVKTLINKNSLFDIEHIKLFESNWDPQDDSEGDVVLDCAISGANVAKCIRAVLEPLIVDHFGEDIIEELFMVYASNVAKHLEKGKGKYPIIMEVFSYPQHLHIFILHDLNPSLNSSGEKKRHGQDIPDIVQDVDVRDGGPSDCGLNGRKILILPSEVGHLSIPENGSLLLSYRGRIMYLSPIDHETFFPPVVGHHREQLLFGERMLNSSWQPLWRLTKPQSGGKLKIYTEGKEETEARQEWQVPMKARKSWNELKRAMIS</sequence>
<dbReference type="SUPFAM" id="SSF53335">
    <property type="entry name" value="S-adenosyl-L-methionine-dependent methyltransferases"/>
    <property type="match status" value="1"/>
</dbReference>
<dbReference type="AlphaFoldDB" id="A0AAD8TIS0"/>
<name>A0AAD8TIS0_LOLMU</name>
<dbReference type="GO" id="GO:0008168">
    <property type="term" value="F:methyltransferase activity"/>
    <property type="evidence" value="ECO:0007669"/>
    <property type="project" value="InterPro"/>
</dbReference>
<evidence type="ECO:0000313" key="3">
    <source>
        <dbReference type="EMBL" id="KAK1682462.1"/>
    </source>
</evidence>
<keyword evidence="4" id="KW-1185">Reference proteome</keyword>
<evidence type="ECO:0000256" key="1">
    <source>
        <dbReference type="ARBA" id="ARBA00022723"/>
    </source>
</evidence>
<dbReference type="Gene3D" id="1.10.1200.270">
    <property type="entry name" value="Methyltransferase, alpha-helical capping domain"/>
    <property type="match status" value="1"/>
</dbReference>
<dbReference type="Pfam" id="PF03492">
    <property type="entry name" value="Methyltransf_7"/>
    <property type="match status" value="1"/>
</dbReference>
<dbReference type="GO" id="GO:0046872">
    <property type="term" value="F:metal ion binding"/>
    <property type="evidence" value="ECO:0007669"/>
    <property type="project" value="UniProtKB-KW"/>
</dbReference>
<reference evidence="3" key="1">
    <citation type="submission" date="2023-07" db="EMBL/GenBank/DDBJ databases">
        <title>A chromosome-level genome assembly of Lolium multiflorum.</title>
        <authorList>
            <person name="Chen Y."/>
            <person name="Copetti D."/>
            <person name="Kolliker R."/>
            <person name="Studer B."/>
        </authorList>
    </citation>
    <scope>NUCLEOTIDE SEQUENCE</scope>
    <source>
        <strain evidence="3">02402/16</strain>
        <tissue evidence="3">Leaf</tissue>
    </source>
</reference>
<protein>
    <submittedName>
        <fullName evidence="3">Uncharacterized protein</fullName>
    </submittedName>
</protein>
<proteinExistence type="predicted"/>
<dbReference type="InterPro" id="IPR042086">
    <property type="entry name" value="MeTrfase_capping"/>
</dbReference>